<dbReference type="EMBL" id="HACA01023084">
    <property type="protein sequence ID" value="CDW40445.1"/>
    <property type="molecule type" value="Transcribed_RNA"/>
</dbReference>
<accession>A0A0K2UQW0</accession>
<proteinExistence type="predicted"/>
<feature type="signal peptide" evidence="2">
    <location>
        <begin position="1"/>
        <end position="21"/>
    </location>
</feature>
<keyword evidence="1" id="KW-1133">Transmembrane helix</keyword>
<keyword evidence="2" id="KW-0732">Signal</keyword>
<protein>
    <submittedName>
        <fullName evidence="3">Uncharacterized protein</fullName>
    </submittedName>
</protein>
<sequence length="69" mass="7640">MCFSKLLSLSLCLVMLKICLPFENKCSLVALLGITTLYLTPCCLTVSIFLGRLVKKLLFSTCTAKNSYL</sequence>
<feature type="chain" id="PRO_5005489008" evidence="2">
    <location>
        <begin position="22"/>
        <end position="69"/>
    </location>
</feature>
<dbReference type="AlphaFoldDB" id="A0A0K2UQW0"/>
<reference evidence="3" key="1">
    <citation type="submission" date="2014-05" db="EMBL/GenBank/DDBJ databases">
        <authorList>
            <person name="Chronopoulou M."/>
        </authorList>
    </citation>
    <scope>NUCLEOTIDE SEQUENCE</scope>
    <source>
        <tissue evidence="3">Whole organism</tissue>
    </source>
</reference>
<keyword evidence="1" id="KW-0812">Transmembrane</keyword>
<organism evidence="3">
    <name type="scientific">Lepeophtheirus salmonis</name>
    <name type="common">Salmon louse</name>
    <name type="synonym">Caligus salmonis</name>
    <dbReference type="NCBI Taxonomy" id="72036"/>
    <lineage>
        <taxon>Eukaryota</taxon>
        <taxon>Metazoa</taxon>
        <taxon>Ecdysozoa</taxon>
        <taxon>Arthropoda</taxon>
        <taxon>Crustacea</taxon>
        <taxon>Multicrustacea</taxon>
        <taxon>Hexanauplia</taxon>
        <taxon>Copepoda</taxon>
        <taxon>Siphonostomatoida</taxon>
        <taxon>Caligidae</taxon>
        <taxon>Lepeophtheirus</taxon>
    </lineage>
</organism>
<evidence type="ECO:0000313" key="3">
    <source>
        <dbReference type="EMBL" id="CDW40445.1"/>
    </source>
</evidence>
<evidence type="ECO:0000256" key="2">
    <source>
        <dbReference type="SAM" id="SignalP"/>
    </source>
</evidence>
<name>A0A0K2UQW0_LEPSM</name>
<evidence type="ECO:0000256" key="1">
    <source>
        <dbReference type="SAM" id="Phobius"/>
    </source>
</evidence>
<keyword evidence="1" id="KW-0472">Membrane</keyword>
<feature type="transmembrane region" description="Helical" evidence="1">
    <location>
        <begin position="31"/>
        <end position="50"/>
    </location>
</feature>